<accession>A0ABY6LMM8</accession>
<keyword evidence="13" id="KW-1071">Ligand-gated ion channel</keyword>
<evidence type="ECO:0000256" key="7">
    <source>
        <dbReference type="ARBA" id="ARBA00023018"/>
    </source>
</evidence>
<dbReference type="Gene3D" id="1.10.287.70">
    <property type="match status" value="1"/>
</dbReference>
<dbReference type="PANTHER" id="PTHR18966">
    <property type="entry name" value="IONOTROPIC GLUTAMATE RECEPTOR"/>
    <property type="match status" value="1"/>
</dbReference>
<dbReference type="Pfam" id="PF10613">
    <property type="entry name" value="Lig_chan-Glu_bd"/>
    <property type="match status" value="1"/>
</dbReference>
<dbReference type="InterPro" id="IPR001320">
    <property type="entry name" value="Iontro_rcpt_C"/>
</dbReference>
<comment type="similarity">
    <text evidence="2">Belongs to the glutamate-gated ion channel (TC 1.A.10.1) family.</text>
</comment>
<evidence type="ECO:0000256" key="4">
    <source>
        <dbReference type="ARBA" id="ARBA00022475"/>
    </source>
</evidence>
<dbReference type="Proteomes" id="UP001235939">
    <property type="component" value="Chromosome 20"/>
</dbReference>
<keyword evidence="14" id="KW-0407">Ion channel</keyword>
<dbReference type="SMART" id="SM00918">
    <property type="entry name" value="Lig_chan-Glu_bd"/>
    <property type="match status" value="1"/>
</dbReference>
<keyword evidence="9 16" id="KW-0472">Membrane</keyword>
<protein>
    <submittedName>
        <fullName evidence="19">Uncharacterized protein</fullName>
    </submittedName>
</protein>
<feature type="transmembrane region" description="Helical" evidence="16">
    <location>
        <begin position="252"/>
        <end position="271"/>
    </location>
</feature>
<evidence type="ECO:0000313" key="19">
    <source>
        <dbReference type="EMBL" id="UYV81859.1"/>
    </source>
</evidence>
<evidence type="ECO:0000256" key="10">
    <source>
        <dbReference type="ARBA" id="ARBA00023170"/>
    </source>
</evidence>
<dbReference type="InterPro" id="IPR028082">
    <property type="entry name" value="Peripla_BP_I"/>
</dbReference>
<evidence type="ECO:0000259" key="17">
    <source>
        <dbReference type="SMART" id="SM00079"/>
    </source>
</evidence>
<evidence type="ECO:0000256" key="12">
    <source>
        <dbReference type="ARBA" id="ARBA00023257"/>
    </source>
</evidence>
<evidence type="ECO:0000256" key="2">
    <source>
        <dbReference type="ARBA" id="ARBA00008685"/>
    </source>
</evidence>
<comment type="subcellular location">
    <subcellularLocation>
        <location evidence="1">Cell membrane</location>
        <topology evidence="1">Multi-pass membrane protein</topology>
    </subcellularLocation>
    <subcellularLocation>
        <location evidence="15">Postsynaptic cell membrane</location>
    </subcellularLocation>
</comment>
<evidence type="ECO:0000256" key="15">
    <source>
        <dbReference type="ARBA" id="ARBA00034100"/>
    </source>
</evidence>
<keyword evidence="5 16" id="KW-0812">Transmembrane</keyword>
<dbReference type="EMBL" id="CP092882">
    <property type="protein sequence ID" value="UYV81859.1"/>
    <property type="molecule type" value="Genomic_DNA"/>
</dbReference>
<evidence type="ECO:0000256" key="13">
    <source>
        <dbReference type="ARBA" id="ARBA00023286"/>
    </source>
</evidence>
<evidence type="ECO:0000256" key="6">
    <source>
        <dbReference type="ARBA" id="ARBA00022989"/>
    </source>
</evidence>
<evidence type="ECO:0000256" key="16">
    <source>
        <dbReference type="SAM" id="Phobius"/>
    </source>
</evidence>
<keyword evidence="4" id="KW-1003">Cell membrane</keyword>
<keyword evidence="12" id="KW-0628">Postsynaptic cell membrane</keyword>
<keyword evidence="6 16" id="KW-1133">Transmembrane helix</keyword>
<name>A0ABY6LMM8_9ARAC</name>
<evidence type="ECO:0000256" key="14">
    <source>
        <dbReference type="ARBA" id="ARBA00023303"/>
    </source>
</evidence>
<evidence type="ECO:0000256" key="8">
    <source>
        <dbReference type="ARBA" id="ARBA00023065"/>
    </source>
</evidence>
<dbReference type="PRINTS" id="PR00177">
    <property type="entry name" value="NMDARECEPTOR"/>
</dbReference>
<dbReference type="Gene3D" id="3.40.50.2300">
    <property type="match status" value="2"/>
</dbReference>
<evidence type="ECO:0000259" key="18">
    <source>
        <dbReference type="SMART" id="SM00918"/>
    </source>
</evidence>
<dbReference type="InterPro" id="IPR019594">
    <property type="entry name" value="Glu/Gly-bd"/>
</dbReference>
<feature type="transmembrane region" description="Helical" evidence="16">
    <location>
        <begin position="324"/>
        <end position="348"/>
    </location>
</feature>
<dbReference type="SUPFAM" id="SSF53850">
    <property type="entry name" value="Periplasmic binding protein-like II"/>
    <property type="match status" value="1"/>
</dbReference>
<feature type="transmembrane region" description="Helical" evidence="16">
    <location>
        <begin position="507"/>
        <end position="532"/>
    </location>
</feature>
<dbReference type="SMART" id="SM00079">
    <property type="entry name" value="PBPe"/>
    <property type="match status" value="1"/>
</dbReference>
<feature type="domain" description="Ionotropic glutamate receptor C-terminal" evidence="17">
    <location>
        <begin position="128"/>
        <end position="490"/>
    </location>
</feature>
<proteinExistence type="inferred from homology"/>
<evidence type="ECO:0000256" key="9">
    <source>
        <dbReference type="ARBA" id="ARBA00023136"/>
    </source>
</evidence>
<evidence type="ECO:0000256" key="5">
    <source>
        <dbReference type="ARBA" id="ARBA00022692"/>
    </source>
</evidence>
<dbReference type="Gene3D" id="3.40.190.10">
    <property type="entry name" value="Periplasmic binding protein-like II"/>
    <property type="match status" value="2"/>
</dbReference>
<evidence type="ECO:0000256" key="3">
    <source>
        <dbReference type="ARBA" id="ARBA00022448"/>
    </source>
</evidence>
<dbReference type="SUPFAM" id="SSF53822">
    <property type="entry name" value="Periplasmic binding protein-like I"/>
    <property type="match status" value="1"/>
</dbReference>
<dbReference type="Pfam" id="PF00060">
    <property type="entry name" value="Lig_chan"/>
    <property type="match status" value="1"/>
</dbReference>
<keyword evidence="7" id="KW-0770">Synapse</keyword>
<evidence type="ECO:0000313" key="20">
    <source>
        <dbReference type="Proteomes" id="UP001235939"/>
    </source>
</evidence>
<keyword evidence="8" id="KW-0406">Ion transport</keyword>
<keyword evidence="10" id="KW-0675">Receptor</keyword>
<evidence type="ECO:0000256" key="11">
    <source>
        <dbReference type="ARBA" id="ARBA00023180"/>
    </source>
</evidence>
<dbReference type="InterPro" id="IPR001828">
    <property type="entry name" value="ANF_lig-bd_rcpt"/>
</dbReference>
<dbReference type="Pfam" id="PF01094">
    <property type="entry name" value="ANF_receptor"/>
    <property type="match status" value="1"/>
</dbReference>
<dbReference type="InterPro" id="IPR001508">
    <property type="entry name" value="Iono_Glu_rcpt_met"/>
</dbReference>
<feature type="domain" description="Ionotropic glutamate receptor L-glutamate and glycine-binding" evidence="18">
    <location>
        <begin position="138"/>
        <end position="196"/>
    </location>
</feature>
<keyword evidence="3" id="KW-0813">Transport</keyword>
<gene>
    <name evidence="19" type="ORF">LAZ67_20002720</name>
</gene>
<reference evidence="19 20" key="1">
    <citation type="submission" date="2022-01" db="EMBL/GenBank/DDBJ databases">
        <title>A chromosomal length assembly of Cordylochernes scorpioides.</title>
        <authorList>
            <person name="Zeh D."/>
            <person name="Zeh J."/>
        </authorList>
    </citation>
    <scope>NUCLEOTIDE SEQUENCE [LARGE SCALE GENOMIC DNA]</scope>
    <source>
        <strain evidence="19">IN4F17</strain>
        <tissue evidence="19">Whole Body</tissue>
    </source>
</reference>
<dbReference type="InterPro" id="IPR015683">
    <property type="entry name" value="Ionotropic_Glu_rcpt"/>
</dbReference>
<sequence>MVRYITTSLACAQTETALIYDAVSVLARAIDNLNKVKPIEFRPLSCDRSHKWDFGNSIINYIKMVHFDGLTGLIQFDSRGQRSNFSLDIIELKSTGFVKVWTPEYGLQVTQQYDVTVDEALASLRSSVVRVTTIEIKPFYMKTDNNTYVGFNADLVKHLAERLQFNYTINLVGDGEYGSFNPATQEWNGMVRELIDKKADIVVGDLTINFERGSVVDFSYPYMTLGIGILMKKPTNPEKSMFSFLAPFSGEVWMYLATAFLGVSLVVFTLGRFTPYEWVEPQPSDPDDPVLENNFNINNSFWFSTGSLMQQGSSVVPKAVSTRLLASVWGFFTLIIGSSYTASLAAVLTSSRMQSPITNVEGLAKQRKIPYGCVDKMSTYRFFQDSNFTTYKQMWDVMSNADPSVFVKNNAAGLERVRRGNYAFLMESTLIDYHTARDCELDRIGDLLNSRFYGVATPQGSPYRTLFSKAIRELEESETLDLLREKWWKTDIKCEVEQTTSELNLTAVGGVFIILVMGLVLSLPIAMAEFCWRTKKVPRDKRVSVDRERKFCHIVCVQGSLISELWKEFRLIMSFAGEQRPMPPDDYLVSSSTPL</sequence>
<evidence type="ECO:0000256" key="1">
    <source>
        <dbReference type="ARBA" id="ARBA00004651"/>
    </source>
</evidence>
<keyword evidence="20" id="KW-1185">Reference proteome</keyword>
<organism evidence="19 20">
    <name type="scientific">Cordylochernes scorpioides</name>
    <dbReference type="NCBI Taxonomy" id="51811"/>
    <lineage>
        <taxon>Eukaryota</taxon>
        <taxon>Metazoa</taxon>
        <taxon>Ecdysozoa</taxon>
        <taxon>Arthropoda</taxon>
        <taxon>Chelicerata</taxon>
        <taxon>Arachnida</taxon>
        <taxon>Pseudoscorpiones</taxon>
        <taxon>Cheliferoidea</taxon>
        <taxon>Chernetidae</taxon>
        <taxon>Cordylochernes</taxon>
    </lineage>
</organism>
<keyword evidence="11" id="KW-0325">Glycoprotein</keyword>